<keyword evidence="11" id="KW-0963">Cytoplasm</keyword>
<dbReference type="InterPro" id="IPR004572">
    <property type="entry name" value="Protoporphyrinogen_oxidase"/>
</dbReference>
<evidence type="ECO:0000256" key="4">
    <source>
        <dbReference type="ARBA" id="ARBA00008310"/>
    </source>
</evidence>
<reference evidence="13 14" key="1">
    <citation type="submission" date="2016-11" db="EMBL/GenBank/DDBJ databases">
        <authorList>
            <person name="Varghese N."/>
            <person name="Submissions S."/>
        </authorList>
    </citation>
    <scope>NUCLEOTIDE SEQUENCE [LARGE SCALE GENOMIC DNA]</scope>
    <source>
        <strain evidence="13 14">NFIX07</strain>
    </source>
</reference>
<keyword evidence="9 11" id="KW-0560">Oxidoreductase</keyword>
<name>A0ABY1H816_9STAP</name>
<evidence type="ECO:0000256" key="5">
    <source>
        <dbReference type="ARBA" id="ARBA00012402"/>
    </source>
</evidence>
<evidence type="ECO:0000256" key="1">
    <source>
        <dbReference type="ARBA" id="ARBA00001755"/>
    </source>
</evidence>
<keyword evidence="10 11" id="KW-0350">Heme biosynthesis</keyword>
<evidence type="ECO:0000256" key="3">
    <source>
        <dbReference type="ARBA" id="ARBA00004744"/>
    </source>
</evidence>
<comment type="catalytic activity">
    <reaction evidence="1">
        <text>coproporphyrinogen III + 3 O2 = coproporphyrin III + 3 H2O2</text>
        <dbReference type="Rhea" id="RHEA:43436"/>
        <dbReference type="ChEBI" id="CHEBI:15379"/>
        <dbReference type="ChEBI" id="CHEBI:16240"/>
        <dbReference type="ChEBI" id="CHEBI:57309"/>
        <dbReference type="ChEBI" id="CHEBI:131725"/>
        <dbReference type="EC" id="1.3.3.15"/>
    </reaction>
    <physiologicalReaction direction="left-to-right" evidence="1">
        <dbReference type="Rhea" id="RHEA:43437"/>
    </physiologicalReaction>
</comment>
<sequence>MILSKNVAIIGAGITGLTSAYYMKKQNPNLNVTIYEASNRPGGKIQTYRKDGYTIELGPESYLGRKTIMTDIAKEIGLGDDLITNTTGQSYIYAKNKLYPIPGGSIMGIPTDIKPFIKTKLISLLGKLRAGLDLFKKPIEIEDDISVGDFFRQRLGDEVLENLIEPLMGGIYGTNIDDLSLMSTFPNFKEKEEAFGSLIKGMKDEKEQRIKQRQLYPGAPKGQFKQFRHGLSSFIEALVEAVTKQGVNIEYNTEVEDIIISQTDYQVIVDGKKEFYDGVLVTTPQQVFMDWFNHDPAFDYFNTMDSTTVATVVLAFDEKDIENTYDGTGFVIARTSNTSITACTWTSKKWPFTTPEGKVLIRAYVGKPGDTVVDDHTDEEIVSIVRQDLQQMMTFKGDPEFTIVNRLPKSMPQYHVGHIKQIREIQQHIKRTYPRLKITGAPFEAVGLPDCIQQGHNAVDEMLEELKLIN</sequence>
<organism evidence="13 14">
    <name type="scientific">Staphylococcus pasteuri</name>
    <dbReference type="NCBI Taxonomy" id="45972"/>
    <lineage>
        <taxon>Bacteria</taxon>
        <taxon>Bacillati</taxon>
        <taxon>Bacillota</taxon>
        <taxon>Bacilli</taxon>
        <taxon>Bacillales</taxon>
        <taxon>Staphylococcaceae</taxon>
        <taxon>Staphylococcus</taxon>
    </lineage>
</organism>
<comment type="function">
    <text evidence="11">Involved in coproporphyrin-dependent heme b biosynthesis. Catalyzes the oxidation of coproporphyrinogen III to coproporphyrin III.</text>
</comment>
<dbReference type="Gene3D" id="3.50.50.60">
    <property type="entry name" value="FAD/NAD(P)-binding domain"/>
    <property type="match status" value="1"/>
</dbReference>
<gene>
    <name evidence="13" type="ORF">SAMN03097721_01715</name>
</gene>
<evidence type="ECO:0000256" key="9">
    <source>
        <dbReference type="ARBA" id="ARBA00023002"/>
    </source>
</evidence>
<dbReference type="InterPro" id="IPR050464">
    <property type="entry name" value="Zeta_carotene_desat/Oxidored"/>
</dbReference>
<feature type="domain" description="Amine oxidase" evidence="12">
    <location>
        <begin position="14"/>
        <end position="463"/>
    </location>
</feature>
<evidence type="ECO:0000256" key="7">
    <source>
        <dbReference type="ARBA" id="ARBA00022630"/>
    </source>
</evidence>
<dbReference type="PANTHER" id="PTHR42923:SF3">
    <property type="entry name" value="PROTOPORPHYRINOGEN OXIDASE"/>
    <property type="match status" value="1"/>
</dbReference>
<dbReference type="EMBL" id="FPKT01000004">
    <property type="protein sequence ID" value="SFZ77282.1"/>
    <property type="molecule type" value="Genomic_DNA"/>
</dbReference>
<dbReference type="PANTHER" id="PTHR42923">
    <property type="entry name" value="PROTOPORPHYRINOGEN OXIDASE"/>
    <property type="match status" value="1"/>
</dbReference>
<dbReference type="Proteomes" id="UP000182665">
    <property type="component" value="Unassembled WGS sequence"/>
</dbReference>
<comment type="pathway">
    <text evidence="3 11">Porphyrin-containing compound metabolism; protoheme biosynthesis.</text>
</comment>
<dbReference type="InterPro" id="IPR036188">
    <property type="entry name" value="FAD/NAD-bd_sf"/>
</dbReference>
<comment type="caution">
    <text evidence="13">The sequence shown here is derived from an EMBL/GenBank/DDBJ whole genome shotgun (WGS) entry which is preliminary data.</text>
</comment>
<evidence type="ECO:0000256" key="11">
    <source>
        <dbReference type="RuleBase" id="RU364052"/>
    </source>
</evidence>
<keyword evidence="8 11" id="KW-0274">FAD</keyword>
<keyword evidence="14" id="KW-1185">Reference proteome</keyword>
<evidence type="ECO:0000256" key="8">
    <source>
        <dbReference type="ARBA" id="ARBA00022827"/>
    </source>
</evidence>
<dbReference type="SUPFAM" id="SSF54373">
    <property type="entry name" value="FAD-linked reductases, C-terminal domain"/>
    <property type="match status" value="1"/>
</dbReference>
<comment type="cofactor">
    <cofactor evidence="2 11">
        <name>FAD</name>
        <dbReference type="ChEBI" id="CHEBI:57692"/>
    </cofactor>
</comment>
<evidence type="ECO:0000256" key="6">
    <source>
        <dbReference type="ARBA" id="ARBA00019046"/>
    </source>
</evidence>
<evidence type="ECO:0000313" key="14">
    <source>
        <dbReference type="Proteomes" id="UP000182665"/>
    </source>
</evidence>
<evidence type="ECO:0000256" key="10">
    <source>
        <dbReference type="ARBA" id="ARBA00023133"/>
    </source>
</evidence>
<dbReference type="NCBIfam" id="TIGR00562">
    <property type="entry name" value="proto_IX_ox"/>
    <property type="match status" value="1"/>
</dbReference>
<evidence type="ECO:0000256" key="2">
    <source>
        <dbReference type="ARBA" id="ARBA00001974"/>
    </source>
</evidence>
<evidence type="ECO:0000313" key="13">
    <source>
        <dbReference type="EMBL" id="SFZ77282.1"/>
    </source>
</evidence>
<accession>A0ABY1H816</accession>
<protein>
    <recommendedName>
        <fullName evidence="6 11">Coproporphyrinogen III oxidase</fullName>
        <ecNumber evidence="5 11">1.3.3.15</ecNumber>
    </recommendedName>
</protein>
<dbReference type="NCBIfam" id="NF008845">
    <property type="entry name" value="PRK11883.1-5"/>
    <property type="match status" value="1"/>
</dbReference>
<dbReference type="SUPFAM" id="SSF51905">
    <property type="entry name" value="FAD/NAD(P)-binding domain"/>
    <property type="match status" value="1"/>
</dbReference>
<dbReference type="Gene3D" id="3.90.660.20">
    <property type="entry name" value="Protoporphyrinogen oxidase, mitochondrial, domain 2"/>
    <property type="match status" value="1"/>
</dbReference>
<dbReference type="EC" id="1.3.3.15" evidence="5 11"/>
<dbReference type="InterPro" id="IPR002937">
    <property type="entry name" value="Amino_oxidase"/>
</dbReference>
<dbReference type="Pfam" id="PF01593">
    <property type="entry name" value="Amino_oxidase"/>
    <property type="match status" value="1"/>
</dbReference>
<keyword evidence="7 11" id="KW-0285">Flavoprotein</keyword>
<comment type="subcellular location">
    <subcellularLocation>
        <location evidence="11">Cytoplasm</location>
    </subcellularLocation>
</comment>
<comment type="similarity">
    <text evidence="4 11">Belongs to the protoporphyrinogen/coproporphyrinogen oxidase family. Coproporphyrinogen III oxidase subfamily.</text>
</comment>
<evidence type="ECO:0000259" key="12">
    <source>
        <dbReference type="Pfam" id="PF01593"/>
    </source>
</evidence>
<dbReference type="Gene3D" id="1.10.3110.10">
    <property type="entry name" value="protoporphyrinogen ix oxidase, domain 3"/>
    <property type="match status" value="1"/>
</dbReference>
<proteinExistence type="inferred from homology"/>